<organism evidence="2 3">
    <name type="scientific">Pomacea canaliculata</name>
    <name type="common">Golden apple snail</name>
    <dbReference type="NCBI Taxonomy" id="400727"/>
    <lineage>
        <taxon>Eukaryota</taxon>
        <taxon>Metazoa</taxon>
        <taxon>Spiralia</taxon>
        <taxon>Lophotrochozoa</taxon>
        <taxon>Mollusca</taxon>
        <taxon>Gastropoda</taxon>
        <taxon>Caenogastropoda</taxon>
        <taxon>Architaenioglossa</taxon>
        <taxon>Ampullarioidea</taxon>
        <taxon>Ampullariidae</taxon>
        <taxon>Pomacea</taxon>
    </lineage>
</organism>
<comment type="caution">
    <text evidence="2">The sequence shown here is derived from an EMBL/GenBank/DDBJ whole genome shotgun (WGS) entry which is preliminary data.</text>
</comment>
<dbReference type="AlphaFoldDB" id="A0A2T7PRK3"/>
<proteinExistence type="predicted"/>
<evidence type="ECO:0000313" key="3">
    <source>
        <dbReference type="Proteomes" id="UP000245119"/>
    </source>
</evidence>
<name>A0A2T7PRK3_POMCA</name>
<dbReference type="EMBL" id="PZQS01000002">
    <property type="protein sequence ID" value="PVD36045.1"/>
    <property type="molecule type" value="Genomic_DNA"/>
</dbReference>
<reference evidence="2 3" key="1">
    <citation type="submission" date="2018-04" db="EMBL/GenBank/DDBJ databases">
        <title>The genome of golden apple snail Pomacea canaliculata provides insight into stress tolerance and invasive adaptation.</title>
        <authorList>
            <person name="Liu C."/>
            <person name="Liu B."/>
            <person name="Ren Y."/>
            <person name="Zhang Y."/>
            <person name="Wang H."/>
            <person name="Li S."/>
            <person name="Jiang F."/>
            <person name="Yin L."/>
            <person name="Zhang G."/>
            <person name="Qian W."/>
            <person name="Fan W."/>
        </authorList>
    </citation>
    <scope>NUCLEOTIDE SEQUENCE [LARGE SCALE GENOMIC DNA]</scope>
    <source>
        <strain evidence="2">SZHN2017</strain>
        <tissue evidence="2">Muscle</tissue>
    </source>
</reference>
<dbReference type="Proteomes" id="UP000245119">
    <property type="component" value="Linkage Group LG2"/>
</dbReference>
<gene>
    <name evidence="2" type="ORF">C0Q70_03015</name>
</gene>
<feature type="region of interest" description="Disordered" evidence="1">
    <location>
        <begin position="1"/>
        <end position="21"/>
    </location>
</feature>
<keyword evidence="3" id="KW-1185">Reference proteome</keyword>
<sequence length="93" mass="10124">MLQTNRRGRAGHGQQNPDDATVAQNKDALLTTCLRKKYFLKFVAQLSGLRLGNTMNGPKVQGSESLACLVIQSSDTQSTRRKNAGLVCIIFAT</sequence>
<protein>
    <submittedName>
        <fullName evidence="2">Uncharacterized protein</fullName>
    </submittedName>
</protein>
<feature type="compositionally biased region" description="Basic residues" evidence="1">
    <location>
        <begin position="1"/>
        <end position="10"/>
    </location>
</feature>
<evidence type="ECO:0000256" key="1">
    <source>
        <dbReference type="SAM" id="MobiDB-lite"/>
    </source>
</evidence>
<evidence type="ECO:0000313" key="2">
    <source>
        <dbReference type="EMBL" id="PVD36045.1"/>
    </source>
</evidence>
<accession>A0A2T7PRK3</accession>